<dbReference type="GeneID" id="921717"/>
<protein>
    <submittedName>
        <fullName evidence="2">Terminase</fullName>
    </submittedName>
</protein>
<keyword evidence="3" id="KW-1185">Reference proteome</keyword>
<name>Q94MS5_9CAUD</name>
<dbReference type="InterPro" id="IPR035412">
    <property type="entry name" value="Terminase_L_N"/>
</dbReference>
<dbReference type="OrthoDB" id="1937at10239"/>
<evidence type="ECO:0000313" key="2">
    <source>
        <dbReference type="EMBL" id="AAK94379.1"/>
    </source>
</evidence>
<dbReference type="Gene3D" id="3.40.50.300">
    <property type="entry name" value="P-loop containing nucleotide triphosphate hydrolases"/>
    <property type="match status" value="1"/>
</dbReference>
<dbReference type="Pfam" id="PF04466">
    <property type="entry name" value="Terminase_3"/>
    <property type="match status" value="1"/>
</dbReference>
<dbReference type="EMBL" id="AF396866">
    <property type="protein sequence ID" value="AAK94379.1"/>
    <property type="molecule type" value="Genomic_DNA"/>
</dbReference>
<proteinExistence type="predicted"/>
<organism evidence="2 3">
    <name type="scientific">Myxococcus phage Mx8</name>
    <dbReference type="NCBI Taxonomy" id="49964"/>
    <lineage>
        <taxon>Viruses</taxon>
        <taxon>Duplodnaviria</taxon>
        <taxon>Heunggongvirae</taxon>
        <taxon>Uroviricota</taxon>
        <taxon>Caudoviricetes</taxon>
        <taxon>Myxoctovirus</taxon>
        <taxon>Myxoctovirus Mx8</taxon>
    </lineage>
</organism>
<sequence>MSAIAYRAPPTVARFLRSNAFVRCIVGPVGSGKSSGCVVEIPRRAAEQAPGPDGVRRTRFAVIRNTYRELKDTTRKTFEQWVPALSGRWHEQDFTFTVDKPLSDGTHMHCEVLFRALDRPEHVKKLLSLELTGAYVNEARQVPKAILDVLCSRVGRYPSKAQGGATWFGVWMDTNPWHTGHWGYKLFTKALPEGYELFEQPSGRAPDAENLENLPVGYYERQVAGKDAEWVAEYIDSKYPSHDKGSIYGDLLAALEARGGICTFEHETGSIFTIWDLGRADSTSIWFMRLRTGGVDIVDHYRNNGEPLSHYFGLLDGWASAKGYRYLKHVLPHDARAKTLVTRSSVLEQFLAKYGPAAVVVGPQLSLEDGIAAARALLERDIRFHARCDVPQVAGLESGLEALRSYRYQYNEKLQTYSREPVHDWASHDADAFRYVATFAQVAQSLVPPADEAKPKAVPNAPATFTLDELWATAPQRGSGRI</sequence>
<dbReference type="InterPro" id="IPR027417">
    <property type="entry name" value="P-loop_NTPase"/>
</dbReference>
<evidence type="ECO:0000259" key="1">
    <source>
        <dbReference type="Pfam" id="PF04466"/>
    </source>
</evidence>
<dbReference type="Proteomes" id="UP000002093">
    <property type="component" value="Segment"/>
</dbReference>
<feature type="domain" description="Phage terminase large subunit N-terminal" evidence="1">
    <location>
        <begin position="21"/>
        <end position="190"/>
    </location>
</feature>
<dbReference type="KEGG" id="vg:921717"/>
<reference evidence="2 3" key="1">
    <citation type="submission" date="2001-06" db="EMBL/GenBank/DDBJ databases">
        <title>Genome organization of temperate Myxococcus phage Mx8.</title>
        <authorList>
            <person name="Youderian P."/>
            <person name="Walthers D."/>
            <person name="Salmi D."/>
            <person name="Magrini V."/>
            <person name="Hartzell P.L."/>
        </authorList>
    </citation>
    <scope>NUCLEOTIDE SEQUENCE [LARGE SCALE GENOMIC DNA]</scope>
</reference>
<accession>Q94MS5</accession>
<evidence type="ECO:0000313" key="3">
    <source>
        <dbReference type="Proteomes" id="UP000002093"/>
    </source>
</evidence>
<dbReference type="RefSeq" id="NP_203458.1">
    <property type="nucleotide sequence ID" value="NC_003085.1"/>
</dbReference>